<protein>
    <submittedName>
        <fullName evidence="2">Anoctamin-7-like protein</fullName>
    </submittedName>
</protein>
<dbReference type="OrthoDB" id="6431562at2759"/>
<dbReference type="AlphaFoldDB" id="A0A443RYB4"/>
<sequence>MDNYLNFTLSTSALVIKKKVTAVKLILYKDFRQPNGHYIPFYWKLMFIRCAFILIFQISVTLIRKLIDVLIPDIPTALDLKIKREQYSARKQLEDM</sequence>
<keyword evidence="1" id="KW-1133">Transmembrane helix</keyword>
<keyword evidence="3" id="KW-1185">Reference proteome</keyword>
<gene>
    <name evidence="2" type="ORF">B4U80_09402</name>
</gene>
<evidence type="ECO:0000256" key="1">
    <source>
        <dbReference type="SAM" id="Phobius"/>
    </source>
</evidence>
<keyword evidence="1" id="KW-0472">Membrane</keyword>
<dbReference type="EMBL" id="NCKV01019265">
    <property type="protein sequence ID" value="RWS20214.1"/>
    <property type="molecule type" value="Genomic_DNA"/>
</dbReference>
<accession>A0A443RYB4</accession>
<keyword evidence="1" id="KW-0812">Transmembrane</keyword>
<evidence type="ECO:0000313" key="2">
    <source>
        <dbReference type="EMBL" id="RWS20214.1"/>
    </source>
</evidence>
<dbReference type="Proteomes" id="UP000288716">
    <property type="component" value="Unassembled WGS sequence"/>
</dbReference>
<dbReference type="VEuPathDB" id="VectorBase:LDEU011826"/>
<evidence type="ECO:0000313" key="3">
    <source>
        <dbReference type="Proteomes" id="UP000288716"/>
    </source>
</evidence>
<organism evidence="2 3">
    <name type="scientific">Leptotrombidium deliense</name>
    <dbReference type="NCBI Taxonomy" id="299467"/>
    <lineage>
        <taxon>Eukaryota</taxon>
        <taxon>Metazoa</taxon>
        <taxon>Ecdysozoa</taxon>
        <taxon>Arthropoda</taxon>
        <taxon>Chelicerata</taxon>
        <taxon>Arachnida</taxon>
        <taxon>Acari</taxon>
        <taxon>Acariformes</taxon>
        <taxon>Trombidiformes</taxon>
        <taxon>Prostigmata</taxon>
        <taxon>Anystina</taxon>
        <taxon>Parasitengona</taxon>
        <taxon>Trombiculoidea</taxon>
        <taxon>Trombiculidae</taxon>
        <taxon>Leptotrombidium</taxon>
    </lineage>
</organism>
<comment type="caution">
    <text evidence="2">The sequence shown here is derived from an EMBL/GenBank/DDBJ whole genome shotgun (WGS) entry which is preliminary data.</text>
</comment>
<feature type="transmembrane region" description="Helical" evidence="1">
    <location>
        <begin position="41"/>
        <end position="63"/>
    </location>
</feature>
<reference evidence="2 3" key="1">
    <citation type="journal article" date="2018" name="Gigascience">
        <title>Genomes of trombidid mites reveal novel predicted allergens and laterally-transferred genes associated with secondary metabolism.</title>
        <authorList>
            <person name="Dong X."/>
            <person name="Chaisiri K."/>
            <person name="Xia D."/>
            <person name="Armstrong S.D."/>
            <person name="Fang Y."/>
            <person name="Donnelly M.J."/>
            <person name="Kadowaki T."/>
            <person name="McGarry J.W."/>
            <person name="Darby A.C."/>
            <person name="Makepeace B.L."/>
        </authorList>
    </citation>
    <scope>NUCLEOTIDE SEQUENCE [LARGE SCALE GENOMIC DNA]</scope>
    <source>
        <strain evidence="2">UoL-UT</strain>
    </source>
</reference>
<name>A0A443RYB4_9ACAR</name>
<proteinExistence type="predicted"/>
<feature type="non-terminal residue" evidence="2">
    <location>
        <position position="96"/>
    </location>
</feature>